<proteinExistence type="predicted"/>
<protein>
    <submittedName>
        <fullName evidence="1">Uncharacterized protein</fullName>
    </submittedName>
</protein>
<reference evidence="1 2" key="1">
    <citation type="journal article" date="2018" name="Nat. Genet.">
        <title>The Rosa genome provides new insights in the design of modern roses.</title>
        <authorList>
            <person name="Bendahmane M."/>
        </authorList>
    </citation>
    <scope>NUCLEOTIDE SEQUENCE [LARGE SCALE GENOMIC DNA]</scope>
    <source>
        <strain evidence="2">cv. Old Blush</strain>
    </source>
</reference>
<dbReference type="EMBL" id="PDCK01000044">
    <property type="protein sequence ID" value="PRQ25420.1"/>
    <property type="molecule type" value="Genomic_DNA"/>
</dbReference>
<evidence type="ECO:0000313" key="2">
    <source>
        <dbReference type="Proteomes" id="UP000238479"/>
    </source>
</evidence>
<organism evidence="1 2">
    <name type="scientific">Rosa chinensis</name>
    <name type="common">China rose</name>
    <dbReference type="NCBI Taxonomy" id="74649"/>
    <lineage>
        <taxon>Eukaryota</taxon>
        <taxon>Viridiplantae</taxon>
        <taxon>Streptophyta</taxon>
        <taxon>Embryophyta</taxon>
        <taxon>Tracheophyta</taxon>
        <taxon>Spermatophyta</taxon>
        <taxon>Magnoliopsida</taxon>
        <taxon>eudicotyledons</taxon>
        <taxon>Gunneridae</taxon>
        <taxon>Pentapetalae</taxon>
        <taxon>rosids</taxon>
        <taxon>fabids</taxon>
        <taxon>Rosales</taxon>
        <taxon>Rosaceae</taxon>
        <taxon>Rosoideae</taxon>
        <taxon>Rosoideae incertae sedis</taxon>
        <taxon>Rosa</taxon>
    </lineage>
</organism>
<keyword evidence="2" id="KW-1185">Reference proteome</keyword>
<dbReference type="AlphaFoldDB" id="A0A2P6PU23"/>
<gene>
    <name evidence="1" type="ORF">RchiOBHm_Chr6g0283501</name>
</gene>
<accession>A0A2P6PU23</accession>
<comment type="caution">
    <text evidence="1">The sequence shown here is derived from an EMBL/GenBank/DDBJ whole genome shotgun (WGS) entry which is preliminary data.</text>
</comment>
<dbReference type="Proteomes" id="UP000238479">
    <property type="component" value="Chromosome 6"/>
</dbReference>
<name>A0A2P6PU23_ROSCH</name>
<evidence type="ECO:0000313" key="1">
    <source>
        <dbReference type="EMBL" id="PRQ25420.1"/>
    </source>
</evidence>
<sequence>MHVCHRSCFICVFLVNKINSNSKFSLLSFDRGLTMSSEISMINYSTIFTYILFI</sequence>
<dbReference type="Gramene" id="PRQ25420">
    <property type="protein sequence ID" value="PRQ25420"/>
    <property type="gene ID" value="RchiOBHm_Chr6g0283501"/>
</dbReference>